<protein>
    <recommendedName>
        <fullName evidence="5">HTH gntR-type domain-containing protein</fullName>
    </recommendedName>
</protein>
<dbReference type="CDD" id="cd07377">
    <property type="entry name" value="WHTH_GntR"/>
    <property type="match status" value="1"/>
</dbReference>
<dbReference type="Gene3D" id="1.10.10.10">
    <property type="entry name" value="Winged helix-like DNA-binding domain superfamily/Winged helix DNA-binding domain"/>
    <property type="match status" value="1"/>
</dbReference>
<keyword evidence="3" id="KW-0804">Transcription</keyword>
<evidence type="ECO:0000256" key="4">
    <source>
        <dbReference type="SAM" id="MobiDB-lite"/>
    </source>
</evidence>
<dbReference type="PANTHER" id="PTHR44846:SF17">
    <property type="entry name" value="GNTR-FAMILY TRANSCRIPTIONAL REGULATOR"/>
    <property type="match status" value="1"/>
</dbReference>
<gene>
    <name evidence="6" type="ORF">pFP11.24</name>
</gene>
<dbReference type="SUPFAM" id="SSF46785">
    <property type="entry name" value="Winged helix' DNA-binding domain"/>
    <property type="match status" value="1"/>
</dbReference>
<geneLocation type="plasmid" evidence="6">
    <name>pFP11</name>
</geneLocation>
<dbReference type="GO" id="GO:0003677">
    <property type="term" value="F:DNA binding"/>
    <property type="evidence" value="ECO:0007669"/>
    <property type="project" value="UniProtKB-KW"/>
</dbReference>
<dbReference type="Gene3D" id="3.40.1410.10">
    <property type="entry name" value="Chorismate lyase-like"/>
    <property type="match status" value="1"/>
</dbReference>
<dbReference type="InterPro" id="IPR036390">
    <property type="entry name" value="WH_DNA-bd_sf"/>
</dbReference>
<keyword evidence="1" id="KW-0805">Transcription regulation</keyword>
<dbReference type="Pfam" id="PF07702">
    <property type="entry name" value="UTRA"/>
    <property type="match status" value="1"/>
</dbReference>
<dbReference type="GO" id="GO:0045892">
    <property type="term" value="P:negative regulation of DNA-templated transcription"/>
    <property type="evidence" value="ECO:0007669"/>
    <property type="project" value="TreeGrafter"/>
</dbReference>
<evidence type="ECO:0000256" key="3">
    <source>
        <dbReference type="ARBA" id="ARBA00023163"/>
    </source>
</evidence>
<dbReference type="InterPro" id="IPR000524">
    <property type="entry name" value="Tscrpt_reg_HTH_GntR"/>
</dbReference>
<proteinExistence type="predicted"/>
<keyword evidence="6" id="KW-0614">Plasmid</keyword>
<reference evidence="6" key="1">
    <citation type="journal article" date="2008" name="Appl. Environ. Microbiol.">
        <title>Characterization of replication and conjugation of Streptomyces circular plasmids pFP1 and pFP11 and their ability to propagate in linear mode with artificially attached telomeres.</title>
        <authorList>
            <person name="Zhang R."/>
            <person name="Zeng A."/>
            <person name="Fang P."/>
            <person name="Qin Z."/>
        </authorList>
    </citation>
    <scope>NUCLEOTIDE SEQUENCE</scope>
    <source>
        <strain evidence="6">F11</strain>
        <plasmid evidence="6">pFP11</plasmid>
    </source>
</reference>
<keyword evidence="2" id="KW-0238">DNA-binding</keyword>
<dbReference type="SUPFAM" id="SSF64288">
    <property type="entry name" value="Chorismate lyase-like"/>
    <property type="match status" value="1"/>
</dbReference>
<evidence type="ECO:0000256" key="1">
    <source>
        <dbReference type="ARBA" id="ARBA00023015"/>
    </source>
</evidence>
<sequence length="279" mass="30164">MSITRAAAFLGERASGKQSRDYGSLVSSNWRRSPDMPPKWRDLADALAAKIRSGEYAPGDRLPKIEELVLAGKGSKTTVHSAYKALEAEGLVTSSRGHGTVVRERGTLATAAEREERSKLTGSSWRAGERSDSHMAGIVSAPEDVAEALGISAGQPVLRRSRTYRDEHTGAVISHSTSWIPADLSEELPELLMGKRLSGGTSIDLITRHTGRPVARRYSAMWSRITTPADAATLEIPEDTRAAVTVLTVRVVDTSGMTIEYGVDVGGPGRRWTKEEVIQ</sequence>
<feature type="region of interest" description="Disordered" evidence="4">
    <location>
        <begin position="112"/>
        <end position="132"/>
    </location>
</feature>
<dbReference type="PANTHER" id="PTHR44846">
    <property type="entry name" value="MANNOSYL-D-GLYCERATE TRANSPORT/METABOLISM SYSTEM REPRESSOR MNGR-RELATED"/>
    <property type="match status" value="1"/>
</dbReference>
<accession>Q58IQ5</accession>
<dbReference type="InterPro" id="IPR050679">
    <property type="entry name" value="Bact_HTH_transcr_reg"/>
</dbReference>
<dbReference type="InterPro" id="IPR011663">
    <property type="entry name" value="UTRA"/>
</dbReference>
<feature type="domain" description="HTH gntR-type" evidence="5">
    <location>
        <begin position="37"/>
        <end position="105"/>
    </location>
</feature>
<dbReference type="EMBL" id="AY943952">
    <property type="protein sequence ID" value="AAX51328.1"/>
    <property type="molecule type" value="Genomic_DNA"/>
</dbReference>
<dbReference type="AlphaFoldDB" id="Q58IQ5"/>
<name>Q58IQ5_9ACTN</name>
<dbReference type="GO" id="GO:0003700">
    <property type="term" value="F:DNA-binding transcription factor activity"/>
    <property type="evidence" value="ECO:0007669"/>
    <property type="project" value="InterPro"/>
</dbReference>
<dbReference type="InterPro" id="IPR036388">
    <property type="entry name" value="WH-like_DNA-bd_sf"/>
</dbReference>
<dbReference type="SMART" id="SM00345">
    <property type="entry name" value="HTH_GNTR"/>
    <property type="match status" value="1"/>
</dbReference>
<evidence type="ECO:0000256" key="2">
    <source>
        <dbReference type="ARBA" id="ARBA00023125"/>
    </source>
</evidence>
<evidence type="ECO:0000259" key="5">
    <source>
        <dbReference type="PROSITE" id="PS50949"/>
    </source>
</evidence>
<dbReference type="Pfam" id="PF00392">
    <property type="entry name" value="GntR"/>
    <property type="match status" value="1"/>
</dbReference>
<dbReference type="InterPro" id="IPR028978">
    <property type="entry name" value="Chorismate_lyase_/UTRA_dom_sf"/>
</dbReference>
<organism evidence="6">
    <name type="scientific">Streptomyces sp. F11</name>
    <dbReference type="NCBI Taxonomy" id="319318"/>
    <lineage>
        <taxon>Bacteria</taxon>
        <taxon>Bacillati</taxon>
        <taxon>Actinomycetota</taxon>
        <taxon>Actinomycetes</taxon>
        <taxon>Kitasatosporales</taxon>
        <taxon>Streptomycetaceae</taxon>
        <taxon>Streptomyces</taxon>
    </lineage>
</organism>
<dbReference type="PROSITE" id="PS50949">
    <property type="entry name" value="HTH_GNTR"/>
    <property type="match status" value="1"/>
</dbReference>
<dbReference type="SMART" id="SM00866">
    <property type="entry name" value="UTRA"/>
    <property type="match status" value="1"/>
</dbReference>
<evidence type="ECO:0000313" key="6">
    <source>
        <dbReference type="EMBL" id="AAX51328.1"/>
    </source>
</evidence>